<feature type="DNA-binding region" description="H-T-H motif" evidence="5">
    <location>
        <begin position="24"/>
        <end position="43"/>
    </location>
</feature>
<evidence type="ECO:0000256" key="2">
    <source>
        <dbReference type="ARBA" id="ARBA00023015"/>
    </source>
</evidence>
<dbReference type="Proteomes" id="UP000609064">
    <property type="component" value="Unassembled WGS sequence"/>
</dbReference>
<evidence type="ECO:0000259" key="6">
    <source>
        <dbReference type="PROSITE" id="PS50977"/>
    </source>
</evidence>
<keyword evidence="8" id="KW-1185">Reference proteome</keyword>
<dbReference type="SUPFAM" id="SSF46689">
    <property type="entry name" value="Homeodomain-like"/>
    <property type="match status" value="1"/>
</dbReference>
<dbReference type="GO" id="GO:0000976">
    <property type="term" value="F:transcription cis-regulatory region binding"/>
    <property type="evidence" value="ECO:0007669"/>
    <property type="project" value="TreeGrafter"/>
</dbReference>
<keyword evidence="1" id="KW-0678">Repressor</keyword>
<dbReference type="Gene3D" id="1.10.357.10">
    <property type="entry name" value="Tetracycline Repressor, domain 2"/>
    <property type="match status" value="1"/>
</dbReference>
<dbReference type="InterPro" id="IPR036271">
    <property type="entry name" value="Tet_transcr_reg_TetR-rel_C_sf"/>
</dbReference>
<dbReference type="PANTHER" id="PTHR30055">
    <property type="entry name" value="HTH-TYPE TRANSCRIPTIONAL REGULATOR RUTR"/>
    <property type="match status" value="1"/>
</dbReference>
<reference evidence="7" key="1">
    <citation type="journal article" date="2014" name="Int. J. Syst. Evol. Microbiol.">
        <title>Complete genome sequence of Corynebacterium casei LMG S-19264T (=DSM 44701T), isolated from a smear-ripened cheese.</title>
        <authorList>
            <consortium name="US DOE Joint Genome Institute (JGI-PGF)"/>
            <person name="Walter F."/>
            <person name="Albersmeier A."/>
            <person name="Kalinowski J."/>
            <person name="Ruckert C."/>
        </authorList>
    </citation>
    <scope>NUCLEOTIDE SEQUENCE</scope>
    <source>
        <strain evidence="7">CGMCC 1.15958</strain>
    </source>
</reference>
<dbReference type="AlphaFoldDB" id="A0A916YPX0"/>
<protein>
    <submittedName>
        <fullName evidence="7">TetR family transcriptional regulator</fullName>
    </submittedName>
</protein>
<dbReference type="GO" id="GO:0003700">
    <property type="term" value="F:DNA-binding transcription factor activity"/>
    <property type="evidence" value="ECO:0007669"/>
    <property type="project" value="TreeGrafter"/>
</dbReference>
<evidence type="ECO:0000256" key="1">
    <source>
        <dbReference type="ARBA" id="ARBA00022491"/>
    </source>
</evidence>
<dbReference type="EMBL" id="BMKK01000003">
    <property type="protein sequence ID" value="GGD54386.1"/>
    <property type="molecule type" value="Genomic_DNA"/>
</dbReference>
<comment type="caution">
    <text evidence="7">The sequence shown here is derived from an EMBL/GenBank/DDBJ whole genome shotgun (WGS) entry which is preliminary data.</text>
</comment>
<dbReference type="FunFam" id="1.10.10.60:FF:000141">
    <property type="entry name" value="TetR family transcriptional regulator"/>
    <property type="match status" value="1"/>
</dbReference>
<evidence type="ECO:0000256" key="4">
    <source>
        <dbReference type="ARBA" id="ARBA00023163"/>
    </source>
</evidence>
<dbReference type="SUPFAM" id="SSF48498">
    <property type="entry name" value="Tetracyclin repressor-like, C-terminal domain"/>
    <property type="match status" value="1"/>
</dbReference>
<sequence length="203" mass="24034">MEVRERILKTAEELFMKFGIRSVTMDEIASELGISKKTIYMHFEDKDAIVHEVATFRMSCEQDISEQIWKEAENPIHEVVKEIEMLKTHVAALNPVVIYDLKKYYPKTWAVFQQHKQTIFLDITRRNLQEGVKQGLYRPEINIEVLSRLRMEEIDFAFDQSVFPNNVFNQFEIHQTFIDHFLRGVLTPKGLTVYEQYINTDNN</sequence>
<dbReference type="InterPro" id="IPR050109">
    <property type="entry name" value="HTH-type_TetR-like_transc_reg"/>
</dbReference>
<accession>A0A916YPX0</accession>
<keyword evidence="2" id="KW-0805">Transcription regulation</keyword>
<dbReference type="PANTHER" id="PTHR30055:SF175">
    <property type="entry name" value="HTH-TYPE TRANSCRIPTIONAL REPRESSOR KSTR2"/>
    <property type="match status" value="1"/>
</dbReference>
<evidence type="ECO:0000256" key="3">
    <source>
        <dbReference type="ARBA" id="ARBA00023125"/>
    </source>
</evidence>
<evidence type="ECO:0000313" key="7">
    <source>
        <dbReference type="EMBL" id="GGD54386.1"/>
    </source>
</evidence>
<keyword evidence="4" id="KW-0804">Transcription</keyword>
<dbReference type="Gene3D" id="1.10.10.60">
    <property type="entry name" value="Homeodomain-like"/>
    <property type="match status" value="1"/>
</dbReference>
<organism evidence="7 8">
    <name type="scientific">Emticicia aquatilis</name>
    <dbReference type="NCBI Taxonomy" id="1537369"/>
    <lineage>
        <taxon>Bacteria</taxon>
        <taxon>Pseudomonadati</taxon>
        <taxon>Bacteroidota</taxon>
        <taxon>Cytophagia</taxon>
        <taxon>Cytophagales</taxon>
        <taxon>Leadbetterellaceae</taxon>
        <taxon>Emticicia</taxon>
    </lineage>
</organism>
<reference evidence="7" key="2">
    <citation type="submission" date="2020-09" db="EMBL/GenBank/DDBJ databases">
        <authorList>
            <person name="Sun Q."/>
            <person name="Zhou Y."/>
        </authorList>
    </citation>
    <scope>NUCLEOTIDE SEQUENCE</scope>
    <source>
        <strain evidence="7">CGMCC 1.15958</strain>
    </source>
</reference>
<gene>
    <name evidence="7" type="ORF">GCM10011514_18140</name>
</gene>
<feature type="domain" description="HTH tetR-type" evidence="6">
    <location>
        <begin position="1"/>
        <end position="61"/>
    </location>
</feature>
<dbReference type="RefSeq" id="WP_188765745.1">
    <property type="nucleotide sequence ID" value="NZ_BMKK01000003.1"/>
</dbReference>
<dbReference type="InterPro" id="IPR001647">
    <property type="entry name" value="HTH_TetR"/>
</dbReference>
<dbReference type="Pfam" id="PF00440">
    <property type="entry name" value="TetR_N"/>
    <property type="match status" value="1"/>
</dbReference>
<keyword evidence="3 5" id="KW-0238">DNA-binding</keyword>
<proteinExistence type="predicted"/>
<evidence type="ECO:0000256" key="5">
    <source>
        <dbReference type="PROSITE-ProRule" id="PRU00335"/>
    </source>
</evidence>
<dbReference type="PROSITE" id="PS50977">
    <property type="entry name" value="HTH_TETR_2"/>
    <property type="match status" value="1"/>
</dbReference>
<dbReference type="InterPro" id="IPR009057">
    <property type="entry name" value="Homeodomain-like_sf"/>
</dbReference>
<evidence type="ECO:0000313" key="8">
    <source>
        <dbReference type="Proteomes" id="UP000609064"/>
    </source>
</evidence>
<dbReference type="PRINTS" id="PR00455">
    <property type="entry name" value="HTHTETR"/>
</dbReference>
<name>A0A916YPX0_9BACT</name>